<feature type="compositionally biased region" description="Polar residues" evidence="1">
    <location>
        <begin position="61"/>
        <end position="75"/>
    </location>
</feature>
<feature type="region of interest" description="Disordered" evidence="1">
    <location>
        <begin position="1"/>
        <end position="34"/>
    </location>
</feature>
<reference evidence="2" key="1">
    <citation type="submission" date="2023-03" db="EMBL/GenBank/DDBJ databases">
        <title>Massive genome expansion in bonnet fungi (Mycena s.s.) driven by repeated elements and novel gene families across ecological guilds.</title>
        <authorList>
            <consortium name="Lawrence Berkeley National Laboratory"/>
            <person name="Harder C.B."/>
            <person name="Miyauchi S."/>
            <person name="Viragh M."/>
            <person name="Kuo A."/>
            <person name="Thoen E."/>
            <person name="Andreopoulos B."/>
            <person name="Lu D."/>
            <person name="Skrede I."/>
            <person name="Drula E."/>
            <person name="Henrissat B."/>
            <person name="Morin E."/>
            <person name="Kohler A."/>
            <person name="Barry K."/>
            <person name="LaButti K."/>
            <person name="Morin E."/>
            <person name="Salamov A."/>
            <person name="Lipzen A."/>
            <person name="Mereny Z."/>
            <person name="Hegedus B."/>
            <person name="Baldrian P."/>
            <person name="Stursova M."/>
            <person name="Weitz H."/>
            <person name="Taylor A."/>
            <person name="Grigoriev I.V."/>
            <person name="Nagy L.G."/>
            <person name="Martin F."/>
            <person name="Kauserud H."/>
        </authorList>
    </citation>
    <scope>NUCLEOTIDE SEQUENCE</scope>
    <source>
        <strain evidence="2">CBHHK182m</strain>
    </source>
</reference>
<evidence type="ECO:0000256" key="1">
    <source>
        <dbReference type="SAM" id="MobiDB-lite"/>
    </source>
</evidence>
<name>A0AAD7DT59_9AGAR</name>
<dbReference type="EMBL" id="JARKIB010000591">
    <property type="protein sequence ID" value="KAJ7698426.1"/>
    <property type="molecule type" value="Genomic_DNA"/>
</dbReference>
<dbReference type="Proteomes" id="UP001215598">
    <property type="component" value="Unassembled WGS sequence"/>
</dbReference>
<dbReference type="AlphaFoldDB" id="A0AAD7DT59"/>
<protein>
    <submittedName>
        <fullName evidence="2">Uncharacterized protein</fullName>
    </submittedName>
</protein>
<feature type="compositionally biased region" description="Basic and acidic residues" evidence="1">
    <location>
        <begin position="51"/>
        <end position="60"/>
    </location>
</feature>
<keyword evidence="3" id="KW-1185">Reference proteome</keyword>
<accession>A0AAD7DT59</accession>
<feature type="region of interest" description="Disordered" evidence="1">
    <location>
        <begin position="51"/>
        <end position="109"/>
    </location>
</feature>
<evidence type="ECO:0000313" key="3">
    <source>
        <dbReference type="Proteomes" id="UP001215598"/>
    </source>
</evidence>
<sequence length="238" mass="26273">MTSGPPRDSEPKESDFLVAEAPRPLPDKNRASEVYPRVLDPKEFVFSVAEDPRPLPDKEGVTNTRPPYPSFTTTPLHCVIRTDNQPLPDRSIDNTGTVRGNPGRLKHPHFLPPRDNLLCGPPRTRNTSQYSVFISWVAFRLLCSEFTPTVSGGLPNTHRPPNPAHVALFWDRLKYDPSPLGTPSRASLHPCAARSPLSSHYWGGITRIYLKLTSIMSGGPPGTSLPTGNIRGGLFSHR</sequence>
<comment type="caution">
    <text evidence="2">The sequence shown here is derived from an EMBL/GenBank/DDBJ whole genome shotgun (WGS) entry which is preliminary data.</text>
</comment>
<evidence type="ECO:0000313" key="2">
    <source>
        <dbReference type="EMBL" id="KAJ7698426.1"/>
    </source>
</evidence>
<gene>
    <name evidence="2" type="ORF">B0H16DRAFT_1484483</name>
</gene>
<proteinExistence type="predicted"/>
<organism evidence="2 3">
    <name type="scientific">Mycena metata</name>
    <dbReference type="NCBI Taxonomy" id="1033252"/>
    <lineage>
        <taxon>Eukaryota</taxon>
        <taxon>Fungi</taxon>
        <taxon>Dikarya</taxon>
        <taxon>Basidiomycota</taxon>
        <taxon>Agaricomycotina</taxon>
        <taxon>Agaricomycetes</taxon>
        <taxon>Agaricomycetidae</taxon>
        <taxon>Agaricales</taxon>
        <taxon>Marasmiineae</taxon>
        <taxon>Mycenaceae</taxon>
        <taxon>Mycena</taxon>
    </lineage>
</organism>